<dbReference type="AlphaFoldDB" id="A0AAJ6LYN8"/>
<dbReference type="GO" id="GO:0020037">
    <property type="term" value="F:heme binding"/>
    <property type="evidence" value="ECO:0007669"/>
    <property type="project" value="InterPro"/>
</dbReference>
<dbReference type="EC" id="1.14.13.83" evidence="9"/>
<feature type="domain" description="Nitrite/Sulfite reductase ferredoxin-like" evidence="8">
    <location>
        <begin position="52"/>
        <end position="108"/>
    </location>
</feature>
<gene>
    <name evidence="9" type="primary">cobG</name>
    <name evidence="9" type="ORF">RI108_19460</name>
</gene>
<evidence type="ECO:0000256" key="1">
    <source>
        <dbReference type="ARBA" id="ARBA00022485"/>
    </source>
</evidence>
<dbReference type="InterPro" id="IPR036136">
    <property type="entry name" value="Nit/Sulf_reduc_fer-like_dom_sf"/>
</dbReference>
<dbReference type="Proteomes" id="UP001258207">
    <property type="component" value="Chromosome"/>
</dbReference>
<dbReference type="SUPFAM" id="SSF56014">
    <property type="entry name" value="Nitrite and sulphite reductase 4Fe-4S domain-like"/>
    <property type="match status" value="2"/>
</dbReference>
<feature type="domain" description="Nitrite/sulphite reductase 4Fe-4S" evidence="7">
    <location>
        <begin position="118"/>
        <end position="246"/>
    </location>
</feature>
<dbReference type="InterPro" id="IPR005117">
    <property type="entry name" value="NiRdtase/SiRdtase_haem-b_fer"/>
</dbReference>
<name>A0AAJ6LYN8_9PSED</name>
<feature type="domain" description="Nitrite/Sulfite reductase ferredoxin-like" evidence="8">
    <location>
        <begin position="318"/>
        <end position="371"/>
    </location>
</feature>
<dbReference type="Pfam" id="PF03460">
    <property type="entry name" value="NIR_SIR_ferr"/>
    <property type="match status" value="2"/>
</dbReference>
<dbReference type="Pfam" id="PF01077">
    <property type="entry name" value="NIR_SIR"/>
    <property type="match status" value="1"/>
</dbReference>
<dbReference type="RefSeq" id="WP_310791803.1">
    <property type="nucleotide sequence ID" value="NZ_CP134081.1"/>
</dbReference>
<dbReference type="GO" id="GO:0051539">
    <property type="term" value="F:4 iron, 4 sulfur cluster binding"/>
    <property type="evidence" value="ECO:0007669"/>
    <property type="project" value="UniProtKB-KW"/>
</dbReference>
<dbReference type="InterPro" id="IPR045854">
    <property type="entry name" value="NO2/SO3_Rdtase_4Fe4S_sf"/>
</dbReference>
<dbReference type="InterPro" id="IPR051329">
    <property type="entry name" value="NIR_SIR_4Fe-4S"/>
</dbReference>
<dbReference type="PANTHER" id="PTHR32439">
    <property type="entry name" value="FERREDOXIN--NITRITE REDUCTASE, CHLOROPLASTIC"/>
    <property type="match status" value="1"/>
</dbReference>
<keyword evidence="5" id="KW-0408">Iron</keyword>
<evidence type="ECO:0000256" key="5">
    <source>
        <dbReference type="ARBA" id="ARBA00023004"/>
    </source>
</evidence>
<evidence type="ECO:0000259" key="7">
    <source>
        <dbReference type="Pfam" id="PF01077"/>
    </source>
</evidence>
<keyword evidence="3" id="KW-0479">Metal-binding</keyword>
<protein>
    <submittedName>
        <fullName evidence="9">Precorrin-3B synthase</fullName>
        <ecNumber evidence="9">1.14.13.83</ecNumber>
    </submittedName>
</protein>
<keyword evidence="2" id="KW-0349">Heme</keyword>
<evidence type="ECO:0000256" key="4">
    <source>
        <dbReference type="ARBA" id="ARBA00023002"/>
    </source>
</evidence>
<organism evidence="9 10">
    <name type="scientific">Pseudomonas coleopterorum</name>
    <dbReference type="NCBI Taxonomy" id="1605838"/>
    <lineage>
        <taxon>Bacteria</taxon>
        <taxon>Pseudomonadati</taxon>
        <taxon>Pseudomonadota</taxon>
        <taxon>Gammaproteobacteria</taxon>
        <taxon>Pseudomonadales</taxon>
        <taxon>Pseudomonadaceae</taxon>
        <taxon>Pseudomonas</taxon>
    </lineage>
</organism>
<keyword evidence="6" id="KW-0411">Iron-sulfur</keyword>
<dbReference type="InterPro" id="IPR012798">
    <property type="entry name" value="Cbl_synth_CobG-like"/>
</dbReference>
<dbReference type="SUPFAM" id="SSF55124">
    <property type="entry name" value="Nitrite/Sulfite reductase N-terminal domain-like"/>
    <property type="match status" value="2"/>
</dbReference>
<keyword evidence="4 9" id="KW-0560">Oxidoreductase</keyword>
<dbReference type="NCBIfam" id="TIGR02435">
    <property type="entry name" value="CobG"/>
    <property type="match status" value="1"/>
</dbReference>
<evidence type="ECO:0000259" key="8">
    <source>
        <dbReference type="Pfam" id="PF03460"/>
    </source>
</evidence>
<dbReference type="InterPro" id="IPR006067">
    <property type="entry name" value="NO2/SO3_Rdtase_4Fe4S_dom"/>
</dbReference>
<dbReference type="PANTHER" id="PTHR32439:SF9">
    <property type="entry name" value="BLR3264 PROTEIN"/>
    <property type="match status" value="1"/>
</dbReference>
<dbReference type="EMBL" id="CP134081">
    <property type="protein sequence ID" value="WNC09412.1"/>
    <property type="molecule type" value="Genomic_DNA"/>
</dbReference>
<dbReference type="Gene3D" id="3.30.413.10">
    <property type="entry name" value="Sulfite Reductase Hemoprotein, domain 1"/>
    <property type="match status" value="2"/>
</dbReference>
<dbReference type="GO" id="GO:0043818">
    <property type="term" value="F:precorrin-3B synthase activity"/>
    <property type="evidence" value="ECO:0007669"/>
    <property type="project" value="UniProtKB-EC"/>
</dbReference>
<evidence type="ECO:0000256" key="2">
    <source>
        <dbReference type="ARBA" id="ARBA00022617"/>
    </source>
</evidence>
<keyword evidence="1" id="KW-0004">4Fe-4S</keyword>
<evidence type="ECO:0000256" key="3">
    <source>
        <dbReference type="ARBA" id="ARBA00022723"/>
    </source>
</evidence>
<accession>A0AAJ6LYN8</accession>
<proteinExistence type="predicted"/>
<dbReference type="GO" id="GO:0046872">
    <property type="term" value="F:metal ion binding"/>
    <property type="evidence" value="ECO:0007669"/>
    <property type="project" value="UniProtKB-KW"/>
</dbReference>
<evidence type="ECO:0000313" key="10">
    <source>
        <dbReference type="Proteomes" id="UP001258207"/>
    </source>
</evidence>
<evidence type="ECO:0000313" key="9">
    <source>
        <dbReference type="EMBL" id="WNC09412.1"/>
    </source>
</evidence>
<reference evidence="9" key="1">
    <citation type="submission" date="2023-09" db="EMBL/GenBank/DDBJ databases">
        <title>First report of Pseudomonas coleopterorum DJ13 causing leaf spot on Rhododendron pulchrum Sweet in China.</title>
        <authorList>
            <person name="Zhang Y."/>
        </authorList>
    </citation>
    <scope>NUCLEOTIDE SEQUENCE</scope>
    <source>
        <strain evidence="9">DJ13</strain>
    </source>
</reference>
<evidence type="ECO:0000256" key="6">
    <source>
        <dbReference type="ARBA" id="ARBA00023014"/>
    </source>
</evidence>
<sequence>MPSAKAGIIPRLTLSSGFSRVSGAPLNKTSNVVRPSACPGLLRIVQALDGGICRIKLAGGELRADQADAVAEAAERHAEGTIEATNRANLQIRGIGEQRQALIEHLLQAGLGPREAAGDDVRNVMLSPTAGIDPDQVVDTRPLAAQIIHSLETESRFHALSAKFAVQLQGGERLAMLDHHHDLWLSAFERDGQCMWAFGLAGCPGSDAAVGAVPFDQGHALVVAVLEQFLERARPEHTRMRDLLADADALFAGRGLSHPPRHQHSSISSSAADLVGAGSAREEAATDTLQAFLSTLGLPVCPAPLEKPLSTFKLGIQPQRQPGLSFISTLAPLGRLTPAMLRGAAQLARDHGIGTLRMTPWQGLLLPDLHEPEPVLRALTELGFITGPQQPLAAMIACTGASGCAKGLADTKADAVRLAALLPDQAPLSVHLSGCSRSCAAAHVAPATLLASTAGHYDLYLRAAGVPGFGTLLARHLSLDAAAALLRDRSRSDTHD</sequence>
<dbReference type="Gene3D" id="3.90.480.20">
    <property type="match status" value="1"/>
</dbReference>